<gene>
    <name evidence="4" type="ORF">PVIIG_04476</name>
</gene>
<evidence type="ECO:0000259" key="3">
    <source>
        <dbReference type="Pfam" id="PF12319"/>
    </source>
</evidence>
<protein>
    <recommendedName>
        <fullName evidence="3">Tryptophan/threonine-rich plasmodium antigen C-terminal domain-containing protein</fullName>
    </recommendedName>
</protein>
<evidence type="ECO:0000256" key="2">
    <source>
        <dbReference type="SAM" id="SignalP"/>
    </source>
</evidence>
<feature type="compositionally biased region" description="Basic residues" evidence="1">
    <location>
        <begin position="306"/>
        <end position="334"/>
    </location>
</feature>
<dbReference type="InterPro" id="IPR022089">
    <property type="entry name" value="Plasmodium-antigen_C"/>
</dbReference>
<dbReference type="Pfam" id="PF12319">
    <property type="entry name" value="TryThrA_C"/>
    <property type="match status" value="1"/>
</dbReference>
<accession>A0A0J9SK08</accession>
<proteinExistence type="predicted"/>
<feature type="signal peptide" evidence="2">
    <location>
        <begin position="1"/>
        <end position="20"/>
    </location>
</feature>
<keyword evidence="2" id="KW-0732">Signal</keyword>
<reference evidence="4 5" key="1">
    <citation type="submission" date="2011-08" db="EMBL/GenBank/DDBJ databases">
        <title>The Genome Sequence of Plasmodium vivax India VII.</title>
        <authorList>
            <consortium name="The Broad Institute Genome Sequencing Platform"/>
            <consortium name="The Broad Institute Genome Sequencing Center for Infectious Disease"/>
            <person name="Neafsey D."/>
            <person name="Carlton J."/>
            <person name="Barnwell J."/>
            <person name="Collins W."/>
            <person name="Escalante A."/>
            <person name="Mullikin J."/>
            <person name="Saul A."/>
            <person name="Guigo R."/>
            <person name="Camara F."/>
            <person name="Young S.K."/>
            <person name="Zeng Q."/>
            <person name="Gargeya S."/>
            <person name="Fitzgerald M."/>
            <person name="Haas B."/>
            <person name="Abouelleil A."/>
            <person name="Alvarado L."/>
            <person name="Arachchi H.M."/>
            <person name="Berlin A."/>
            <person name="Brown A."/>
            <person name="Chapman S.B."/>
            <person name="Chen Z."/>
            <person name="Dunbar C."/>
            <person name="Freedman E."/>
            <person name="Gearin G."/>
            <person name="Gellesch M."/>
            <person name="Goldberg J."/>
            <person name="Griggs A."/>
            <person name="Gujja S."/>
            <person name="Heiman D."/>
            <person name="Howarth C."/>
            <person name="Larson L."/>
            <person name="Lui A."/>
            <person name="MacDonald P.J.P."/>
            <person name="Montmayeur A."/>
            <person name="Murphy C."/>
            <person name="Neiman D."/>
            <person name="Pearson M."/>
            <person name="Priest M."/>
            <person name="Roberts A."/>
            <person name="Saif S."/>
            <person name="Shea T."/>
            <person name="Shenoy N."/>
            <person name="Sisk P."/>
            <person name="Stolte C."/>
            <person name="Sykes S."/>
            <person name="Wortman J."/>
            <person name="Nusbaum C."/>
            <person name="Birren B."/>
        </authorList>
    </citation>
    <scope>NUCLEOTIDE SEQUENCE [LARGE SCALE GENOMIC DNA]</scope>
    <source>
        <strain evidence="4 5">India VII</strain>
    </source>
</reference>
<evidence type="ECO:0000313" key="5">
    <source>
        <dbReference type="Proteomes" id="UP000053562"/>
    </source>
</evidence>
<dbReference type="Proteomes" id="UP000053562">
    <property type="component" value="Unassembled WGS sequence"/>
</dbReference>
<evidence type="ECO:0000256" key="1">
    <source>
        <dbReference type="SAM" id="MobiDB-lite"/>
    </source>
</evidence>
<dbReference type="EMBL" id="KQ234201">
    <property type="protein sequence ID" value="KMZ82362.1"/>
    <property type="molecule type" value="Genomic_DNA"/>
</dbReference>
<sequence length="334" mass="40473">MKSIFVLPLASIALFALSAAAVKKGCCYGMNPTKFNSVPLCKKPSYIRPPLTTLELEEYYRRLDVSDLEKKYEWDCFFEHQKDKIEKYLSAQMDHAVQKMEKDWDEWMRKTENKWMHFNPDMQKEYNCSVYPEALKWGVTKWISWFHEKGLSCLKKDFQKYIASARKAYRDYMLSCVLEMNKSYAKEFCSRPWKLYDDYVCKKWEKRGSRDSPFYVIMRLQWCQWANRNRREKEQWKNLMQEMAKKYVNVLNCPDYRDWKKDKMDFYKEWLRTFTKAWITDEQWTKWTEERKQYILTKKPDTQKSAGKKPAAKKTTTKKPATKKTTTQKKNVKT</sequence>
<name>A0A0J9SK08_PLAVI</name>
<organism evidence="4 5">
    <name type="scientific">Plasmodium vivax India VII</name>
    <dbReference type="NCBI Taxonomy" id="1077284"/>
    <lineage>
        <taxon>Eukaryota</taxon>
        <taxon>Sar</taxon>
        <taxon>Alveolata</taxon>
        <taxon>Apicomplexa</taxon>
        <taxon>Aconoidasida</taxon>
        <taxon>Haemosporida</taxon>
        <taxon>Plasmodiidae</taxon>
        <taxon>Plasmodium</taxon>
        <taxon>Plasmodium (Plasmodium)</taxon>
    </lineage>
</organism>
<feature type="chain" id="PRO_5005322335" description="Tryptophan/threonine-rich plasmodium antigen C-terminal domain-containing protein" evidence="2">
    <location>
        <begin position="21"/>
        <end position="334"/>
    </location>
</feature>
<dbReference type="OrthoDB" id="381601at2759"/>
<evidence type="ECO:0000313" key="4">
    <source>
        <dbReference type="EMBL" id="KMZ82362.1"/>
    </source>
</evidence>
<dbReference type="AlphaFoldDB" id="A0A0J9SK08"/>
<feature type="domain" description="Tryptophan/threonine-rich plasmodium antigen C-terminal" evidence="3">
    <location>
        <begin position="78"/>
        <end position="287"/>
    </location>
</feature>
<feature type="region of interest" description="Disordered" evidence="1">
    <location>
        <begin position="298"/>
        <end position="334"/>
    </location>
</feature>